<dbReference type="PANTHER" id="PTHR43047:SF64">
    <property type="entry name" value="HISTIDINE KINASE CONTAINING CHEY-HOMOLOGOUS RECEIVER DOMAIN AND PAS DOMAIN-RELATED"/>
    <property type="match status" value="1"/>
</dbReference>
<dbReference type="InterPro" id="IPR000014">
    <property type="entry name" value="PAS"/>
</dbReference>
<dbReference type="Gene3D" id="3.30.450.20">
    <property type="entry name" value="PAS domain"/>
    <property type="match status" value="1"/>
</dbReference>
<dbReference type="GO" id="GO:0005524">
    <property type="term" value="F:ATP binding"/>
    <property type="evidence" value="ECO:0007669"/>
    <property type="project" value="UniProtKB-KW"/>
</dbReference>
<keyword evidence="7" id="KW-0067">ATP-binding</keyword>
<dbReference type="InterPro" id="IPR005467">
    <property type="entry name" value="His_kinase_dom"/>
</dbReference>
<keyword evidence="4" id="KW-0808">Transferase</keyword>
<dbReference type="InterPro" id="IPR036890">
    <property type="entry name" value="HATPase_C_sf"/>
</dbReference>
<dbReference type="Gene3D" id="1.10.287.130">
    <property type="match status" value="1"/>
</dbReference>
<keyword evidence="6" id="KW-0418">Kinase</keyword>
<dbReference type="SMART" id="SM00091">
    <property type="entry name" value="PAS"/>
    <property type="match status" value="1"/>
</dbReference>
<evidence type="ECO:0000259" key="13">
    <source>
        <dbReference type="PROSITE" id="PS50112"/>
    </source>
</evidence>
<dbReference type="SUPFAM" id="SSF55874">
    <property type="entry name" value="ATPase domain of HSP90 chaperone/DNA topoisomerase II/histidine kinase"/>
    <property type="match status" value="1"/>
</dbReference>
<dbReference type="Pfam" id="PF00512">
    <property type="entry name" value="HisKA"/>
    <property type="match status" value="1"/>
</dbReference>
<evidence type="ECO:0000256" key="3">
    <source>
        <dbReference type="ARBA" id="ARBA00022553"/>
    </source>
</evidence>
<dbReference type="InterPro" id="IPR003594">
    <property type="entry name" value="HATPase_dom"/>
</dbReference>
<dbReference type="InterPro" id="IPR001789">
    <property type="entry name" value="Sig_transdc_resp-reg_receiver"/>
</dbReference>
<dbReference type="RefSeq" id="WP_301199958.1">
    <property type="nucleotide sequence ID" value="NZ_JAPDPI010000025.1"/>
</dbReference>
<evidence type="ECO:0000256" key="8">
    <source>
        <dbReference type="ARBA" id="ARBA00023012"/>
    </source>
</evidence>
<dbReference type="EMBL" id="JAPDPI010000025">
    <property type="protein sequence ID" value="MCW3806481.1"/>
    <property type="molecule type" value="Genomic_DNA"/>
</dbReference>
<dbReference type="PANTHER" id="PTHR43047">
    <property type="entry name" value="TWO-COMPONENT HISTIDINE PROTEIN KINASE"/>
    <property type="match status" value="1"/>
</dbReference>
<keyword evidence="5" id="KW-0547">Nucleotide-binding</keyword>
<protein>
    <recommendedName>
        <fullName evidence="2">histidine kinase</fullName>
        <ecNumber evidence="2">2.7.13.3</ecNumber>
    </recommendedName>
</protein>
<dbReference type="Gene3D" id="3.40.50.2300">
    <property type="match status" value="1"/>
</dbReference>
<dbReference type="PROSITE" id="PS50110">
    <property type="entry name" value="RESPONSE_REGULATORY"/>
    <property type="match status" value="1"/>
</dbReference>
<evidence type="ECO:0000259" key="12">
    <source>
        <dbReference type="PROSITE" id="PS50110"/>
    </source>
</evidence>
<evidence type="ECO:0000256" key="5">
    <source>
        <dbReference type="ARBA" id="ARBA00022741"/>
    </source>
</evidence>
<dbReference type="SUPFAM" id="SSF47384">
    <property type="entry name" value="Homodimeric domain of signal transducing histidine kinase"/>
    <property type="match status" value="1"/>
</dbReference>
<accession>A0AAE3MF89</accession>
<name>A0AAE3MF89_9BACT</name>
<dbReference type="SUPFAM" id="SSF55785">
    <property type="entry name" value="PYP-like sensor domain (PAS domain)"/>
    <property type="match status" value="1"/>
</dbReference>
<dbReference type="PROSITE" id="PS50109">
    <property type="entry name" value="HIS_KIN"/>
    <property type="match status" value="1"/>
</dbReference>
<dbReference type="Pfam" id="PF00072">
    <property type="entry name" value="Response_reg"/>
    <property type="match status" value="1"/>
</dbReference>
<keyword evidence="15" id="KW-1185">Reference proteome</keyword>
<evidence type="ECO:0000256" key="9">
    <source>
        <dbReference type="PROSITE-ProRule" id="PRU00169"/>
    </source>
</evidence>
<dbReference type="SUPFAM" id="SSF52172">
    <property type="entry name" value="CheY-like"/>
    <property type="match status" value="1"/>
</dbReference>
<dbReference type="CDD" id="cd00082">
    <property type="entry name" value="HisKA"/>
    <property type="match status" value="1"/>
</dbReference>
<dbReference type="SMART" id="SM00387">
    <property type="entry name" value="HATPase_c"/>
    <property type="match status" value="1"/>
</dbReference>
<dbReference type="InterPro" id="IPR035965">
    <property type="entry name" value="PAS-like_dom_sf"/>
</dbReference>
<dbReference type="InterPro" id="IPR003661">
    <property type="entry name" value="HisK_dim/P_dom"/>
</dbReference>
<dbReference type="SMART" id="SM00448">
    <property type="entry name" value="REC"/>
    <property type="match status" value="1"/>
</dbReference>
<dbReference type="GO" id="GO:0000155">
    <property type="term" value="F:phosphorelay sensor kinase activity"/>
    <property type="evidence" value="ECO:0007669"/>
    <property type="project" value="InterPro"/>
</dbReference>
<dbReference type="CDD" id="cd17546">
    <property type="entry name" value="REC_hyHK_CKI1_RcsC-like"/>
    <property type="match status" value="1"/>
</dbReference>
<evidence type="ECO:0000256" key="1">
    <source>
        <dbReference type="ARBA" id="ARBA00000085"/>
    </source>
</evidence>
<keyword evidence="3 9" id="KW-0597">Phosphoprotein</keyword>
<dbReference type="Gene3D" id="3.30.565.10">
    <property type="entry name" value="Histidine kinase-like ATPase, C-terminal domain"/>
    <property type="match status" value="1"/>
</dbReference>
<dbReference type="SMART" id="SM00388">
    <property type="entry name" value="HisKA"/>
    <property type="match status" value="1"/>
</dbReference>
<keyword evidence="8" id="KW-0902">Two-component regulatory system</keyword>
<dbReference type="FunFam" id="1.10.287.130:FF:000002">
    <property type="entry name" value="Two-component osmosensing histidine kinase"/>
    <property type="match status" value="1"/>
</dbReference>
<feature type="domain" description="PAS" evidence="13">
    <location>
        <begin position="38"/>
        <end position="78"/>
    </location>
</feature>
<dbReference type="InterPro" id="IPR004358">
    <property type="entry name" value="Sig_transdc_His_kin-like_C"/>
</dbReference>
<reference evidence="14" key="1">
    <citation type="submission" date="2022-10" db="EMBL/GenBank/DDBJ databases">
        <authorList>
            <person name="Yu W.X."/>
        </authorList>
    </citation>
    <scope>NUCLEOTIDE SEQUENCE</scope>
    <source>
        <strain evidence="14">D04</strain>
    </source>
</reference>
<dbReference type="Proteomes" id="UP001207408">
    <property type="component" value="Unassembled WGS sequence"/>
</dbReference>
<feature type="domain" description="Histidine kinase" evidence="11">
    <location>
        <begin position="180"/>
        <end position="398"/>
    </location>
</feature>
<evidence type="ECO:0000313" key="14">
    <source>
        <dbReference type="EMBL" id="MCW3806481.1"/>
    </source>
</evidence>
<dbReference type="EC" id="2.7.13.3" evidence="2"/>
<evidence type="ECO:0000256" key="2">
    <source>
        <dbReference type="ARBA" id="ARBA00012438"/>
    </source>
</evidence>
<feature type="coiled-coil region" evidence="10">
    <location>
        <begin position="153"/>
        <end position="180"/>
    </location>
</feature>
<dbReference type="AlphaFoldDB" id="A0AAE3MF89"/>
<dbReference type="PROSITE" id="PS50112">
    <property type="entry name" value="PAS"/>
    <property type="match status" value="1"/>
</dbReference>
<dbReference type="InterPro" id="IPR011006">
    <property type="entry name" value="CheY-like_superfamily"/>
</dbReference>
<evidence type="ECO:0000256" key="4">
    <source>
        <dbReference type="ARBA" id="ARBA00022679"/>
    </source>
</evidence>
<evidence type="ECO:0000259" key="11">
    <source>
        <dbReference type="PROSITE" id="PS50109"/>
    </source>
</evidence>
<evidence type="ECO:0000313" key="15">
    <source>
        <dbReference type="Proteomes" id="UP001207408"/>
    </source>
</evidence>
<keyword evidence="10" id="KW-0175">Coiled coil</keyword>
<dbReference type="Pfam" id="PF02518">
    <property type="entry name" value="HATPase_c"/>
    <property type="match status" value="1"/>
</dbReference>
<feature type="modified residue" description="4-aspartylphosphate" evidence="9">
    <location>
        <position position="474"/>
    </location>
</feature>
<gene>
    <name evidence="14" type="ORF">OM074_12670</name>
</gene>
<evidence type="ECO:0000256" key="7">
    <source>
        <dbReference type="ARBA" id="ARBA00022840"/>
    </source>
</evidence>
<comment type="catalytic activity">
    <reaction evidence="1">
        <text>ATP + protein L-histidine = ADP + protein N-phospho-L-histidine.</text>
        <dbReference type="EC" id="2.7.13.3"/>
    </reaction>
</comment>
<evidence type="ECO:0000256" key="6">
    <source>
        <dbReference type="ARBA" id="ARBA00022777"/>
    </source>
</evidence>
<sequence>MEENWNKYRDKIIGLGEHSLRKSYYPELQEKIGSLEASQKNLQTLFNSISDAIIIHDVNGNILYINDHARKTYNINDDPQTKYTVYDISAPCQDTSGLPDVWEKVINNSSQIFEWVGKQLETNVELSIQVSLSPTFWKGERAIVAVTRDFAARKKYEQELKMAKEKAEEANRLKTEFLNNMSHEIRTPMNGISGFVDLLGEDDISSEMRKYYSSIVQNSCAQLLKIIDDILEISKLETKHIKVYEETFSINDVLMEIFSIFNLRSNKRKLPIYLKKELKQDESYIVSDKTKLYKILNNLLENALKFTYEGYIELGYFTKKNKLVIYVKDTGAGISSLNKEIIFDRFSQGDAKISDKHEGLGLGLSIAKENAQLLDGDINVESVEGEGSTFYVSIPYNPAIKSHTAQAYSKKSVGNPSPAKTILIAEDEEINYLYLEAILEKKIDFNYTLIHAKNGKEAVEICNQNSNIDLVLMDIKMPIMNGHEATEKIKTIFPNLPVIAQTAYSTEADKNLALEHRCDDFISKPISKEQLMEIIYKYLPDK</sequence>
<dbReference type="InterPro" id="IPR036097">
    <property type="entry name" value="HisK_dim/P_sf"/>
</dbReference>
<evidence type="ECO:0000256" key="10">
    <source>
        <dbReference type="SAM" id="Coils"/>
    </source>
</evidence>
<feature type="domain" description="Response regulatory" evidence="12">
    <location>
        <begin position="421"/>
        <end position="539"/>
    </location>
</feature>
<dbReference type="Pfam" id="PF13188">
    <property type="entry name" value="PAS_8"/>
    <property type="match status" value="1"/>
</dbReference>
<proteinExistence type="predicted"/>
<comment type="caution">
    <text evidence="14">The sequence shown here is derived from an EMBL/GenBank/DDBJ whole genome shotgun (WGS) entry which is preliminary data.</text>
</comment>
<organism evidence="14 15">
    <name type="scientific">Plebeiibacterium marinum</name>
    <dbReference type="NCBI Taxonomy" id="2992111"/>
    <lineage>
        <taxon>Bacteria</taxon>
        <taxon>Pseudomonadati</taxon>
        <taxon>Bacteroidota</taxon>
        <taxon>Bacteroidia</taxon>
        <taxon>Marinilabiliales</taxon>
        <taxon>Marinilabiliaceae</taxon>
        <taxon>Plebeiibacterium</taxon>
    </lineage>
</organism>
<dbReference type="PRINTS" id="PR00344">
    <property type="entry name" value="BCTRLSENSOR"/>
</dbReference>